<evidence type="ECO:0000256" key="12">
    <source>
        <dbReference type="SAM" id="MobiDB-lite"/>
    </source>
</evidence>
<evidence type="ECO:0000313" key="14">
    <source>
        <dbReference type="Proteomes" id="UP000242877"/>
    </source>
</evidence>
<dbReference type="GO" id="GO:0006357">
    <property type="term" value="P:regulation of transcription by RNA polymerase II"/>
    <property type="evidence" value="ECO:0007669"/>
    <property type="project" value="TreeGrafter"/>
</dbReference>
<keyword evidence="8 10" id="KW-0539">Nucleus</keyword>
<keyword evidence="7 10" id="KW-0804">Transcription</keyword>
<evidence type="ECO:0000313" key="13">
    <source>
        <dbReference type="EMBL" id="KZZ86697.1"/>
    </source>
</evidence>
<feature type="compositionally biased region" description="Low complexity" evidence="12">
    <location>
        <begin position="58"/>
        <end position="72"/>
    </location>
</feature>
<comment type="subcellular location">
    <subcellularLocation>
        <location evidence="1 10">Nucleus</location>
    </subcellularLocation>
</comment>
<evidence type="ECO:0000256" key="6">
    <source>
        <dbReference type="ARBA" id="ARBA00023159"/>
    </source>
</evidence>
<dbReference type="Gene3D" id="6.10.280.10">
    <property type="entry name" value="Mediator complex, subunit Med21"/>
    <property type="match status" value="1"/>
</dbReference>
<proteinExistence type="inferred from homology"/>
<name>A0A167UWH6_9EURO</name>
<protein>
    <recommendedName>
        <fullName evidence="4 10">Mediator of RNA polymerase II transcription subunit 21</fullName>
    </recommendedName>
</protein>
<keyword evidence="5 10" id="KW-0805">Transcription regulation</keyword>
<organism evidence="13 14">
    <name type="scientific">Ascosphaera apis ARSEF 7405</name>
    <dbReference type="NCBI Taxonomy" id="392613"/>
    <lineage>
        <taxon>Eukaryota</taxon>
        <taxon>Fungi</taxon>
        <taxon>Dikarya</taxon>
        <taxon>Ascomycota</taxon>
        <taxon>Pezizomycotina</taxon>
        <taxon>Eurotiomycetes</taxon>
        <taxon>Eurotiomycetidae</taxon>
        <taxon>Onygenales</taxon>
        <taxon>Ascosphaeraceae</taxon>
        <taxon>Ascosphaera</taxon>
    </lineage>
</organism>
<dbReference type="Pfam" id="PF11221">
    <property type="entry name" value="Med21"/>
    <property type="match status" value="1"/>
</dbReference>
<evidence type="ECO:0000256" key="4">
    <source>
        <dbReference type="ARBA" id="ARBA00019691"/>
    </source>
</evidence>
<dbReference type="VEuPathDB" id="FungiDB:AAP_06316"/>
<dbReference type="OrthoDB" id="526653at2759"/>
<dbReference type="EMBL" id="AZGZ01000051">
    <property type="protein sequence ID" value="KZZ86697.1"/>
    <property type="molecule type" value="Genomic_DNA"/>
</dbReference>
<dbReference type="InterPro" id="IPR021384">
    <property type="entry name" value="Mediator_Med21"/>
</dbReference>
<keyword evidence="6 10" id="KW-0010">Activator</keyword>
<evidence type="ECO:0000256" key="10">
    <source>
        <dbReference type="RuleBase" id="RU366036"/>
    </source>
</evidence>
<keyword evidence="11" id="KW-0175">Coiled coil</keyword>
<comment type="similarity">
    <text evidence="2 10">Belongs to the Mediator complex subunit 21 family.</text>
</comment>
<gene>
    <name evidence="13" type="ORF">AAP_06316</name>
</gene>
<feature type="coiled-coil region" evidence="11">
    <location>
        <begin position="152"/>
        <end position="186"/>
    </location>
</feature>
<reference evidence="13 14" key="1">
    <citation type="journal article" date="2016" name="Genome Biol. Evol.">
        <title>Divergent and convergent evolution of fungal pathogenicity.</title>
        <authorList>
            <person name="Shang Y."/>
            <person name="Xiao G."/>
            <person name="Zheng P."/>
            <person name="Cen K."/>
            <person name="Zhan S."/>
            <person name="Wang C."/>
        </authorList>
    </citation>
    <scope>NUCLEOTIDE SEQUENCE [LARGE SCALE GENOMIC DNA]</scope>
    <source>
        <strain evidence="13 14">ARSEF 7405</strain>
    </source>
</reference>
<keyword evidence="14" id="KW-1185">Reference proteome</keyword>
<dbReference type="Proteomes" id="UP000242877">
    <property type="component" value="Unassembled WGS sequence"/>
</dbReference>
<accession>A0A167UWH6</accession>
<evidence type="ECO:0000256" key="2">
    <source>
        <dbReference type="ARBA" id="ARBA00005770"/>
    </source>
</evidence>
<dbReference type="SUPFAM" id="SSF140718">
    <property type="entry name" value="Mediator hinge subcomplex-like"/>
    <property type="match status" value="1"/>
</dbReference>
<sequence>MTDTVSQLQACLDQLATQFCASVCYITDRHDHSPPIVPDVPDHAPRQTKIPKNPPPGVTQVPQPLQLPPEEQAAQDRDRAERKNKIKEAIAKGEPIPEDALPDGVQPDPPHLLQRRMREFARGLVLKEKQFEHLANMLPGVDRSEEEQIKKIKELGAELRAVEWERTQKREELRVLRDKVESLLEVVDKGITS</sequence>
<evidence type="ECO:0000256" key="8">
    <source>
        <dbReference type="ARBA" id="ARBA00023242"/>
    </source>
</evidence>
<evidence type="ECO:0000256" key="7">
    <source>
        <dbReference type="ARBA" id="ARBA00023163"/>
    </source>
</evidence>
<dbReference type="GO" id="GO:0003712">
    <property type="term" value="F:transcription coregulator activity"/>
    <property type="evidence" value="ECO:0007669"/>
    <property type="project" value="TreeGrafter"/>
</dbReference>
<evidence type="ECO:0000256" key="11">
    <source>
        <dbReference type="SAM" id="Coils"/>
    </source>
</evidence>
<dbReference type="PANTHER" id="PTHR13381">
    <property type="entry name" value="RNA POLYMERASE II HOLOENZYME COMPONENT SRB7"/>
    <property type="match status" value="1"/>
</dbReference>
<dbReference type="GO" id="GO:0016592">
    <property type="term" value="C:mediator complex"/>
    <property type="evidence" value="ECO:0007669"/>
    <property type="project" value="UniProtKB-UniRule"/>
</dbReference>
<evidence type="ECO:0000256" key="1">
    <source>
        <dbReference type="ARBA" id="ARBA00004123"/>
    </source>
</evidence>
<comment type="caution">
    <text evidence="13">The sequence shown here is derived from an EMBL/GenBank/DDBJ whole genome shotgun (WGS) entry which is preliminary data.</text>
</comment>
<dbReference type="AlphaFoldDB" id="A0A167UWH6"/>
<evidence type="ECO:0000256" key="5">
    <source>
        <dbReference type="ARBA" id="ARBA00023015"/>
    </source>
</evidence>
<feature type="region of interest" description="Disordered" evidence="12">
    <location>
        <begin position="35"/>
        <end position="82"/>
    </location>
</feature>
<dbReference type="PANTHER" id="PTHR13381:SF0">
    <property type="entry name" value="MEDIATOR OF RNA POLYMERASE II TRANSCRIPTION SUBUNIT 21"/>
    <property type="match status" value="1"/>
</dbReference>
<dbReference type="InterPro" id="IPR037212">
    <property type="entry name" value="Med7/Med21-like"/>
</dbReference>
<comment type="function">
    <text evidence="9 10">Component of the Mediator complex, a coactivator involved in the regulated transcription of nearly all RNA polymerase II-dependent genes. Mediator functions as a bridge to convey information from gene-specific regulatory proteins to the basal RNA polymerase II transcription machinery. Mediator is recruited to promoters by direct interactions with regulatory proteins and serves as a scaffold for the assembly of a functional preinitiation complex with RNA polymerase II and the general transcription factors.</text>
</comment>
<evidence type="ECO:0000256" key="9">
    <source>
        <dbReference type="ARBA" id="ARBA00025687"/>
    </source>
</evidence>
<evidence type="ECO:0000256" key="3">
    <source>
        <dbReference type="ARBA" id="ARBA00011837"/>
    </source>
</evidence>
<comment type="subunit">
    <text evidence="3 10">Component of the Mediator complex.</text>
</comment>